<feature type="non-terminal residue" evidence="1">
    <location>
        <position position="1"/>
    </location>
</feature>
<dbReference type="AlphaFoldDB" id="A0A392S887"/>
<evidence type="ECO:0000313" key="1">
    <source>
        <dbReference type="EMBL" id="MCI45058.1"/>
    </source>
</evidence>
<dbReference type="EMBL" id="LXQA010339063">
    <property type="protein sequence ID" value="MCI45058.1"/>
    <property type="molecule type" value="Genomic_DNA"/>
</dbReference>
<organism evidence="1 2">
    <name type="scientific">Trifolium medium</name>
    <dbReference type="NCBI Taxonomy" id="97028"/>
    <lineage>
        <taxon>Eukaryota</taxon>
        <taxon>Viridiplantae</taxon>
        <taxon>Streptophyta</taxon>
        <taxon>Embryophyta</taxon>
        <taxon>Tracheophyta</taxon>
        <taxon>Spermatophyta</taxon>
        <taxon>Magnoliopsida</taxon>
        <taxon>eudicotyledons</taxon>
        <taxon>Gunneridae</taxon>
        <taxon>Pentapetalae</taxon>
        <taxon>rosids</taxon>
        <taxon>fabids</taxon>
        <taxon>Fabales</taxon>
        <taxon>Fabaceae</taxon>
        <taxon>Papilionoideae</taxon>
        <taxon>50 kb inversion clade</taxon>
        <taxon>NPAAA clade</taxon>
        <taxon>Hologalegina</taxon>
        <taxon>IRL clade</taxon>
        <taxon>Trifolieae</taxon>
        <taxon>Trifolium</taxon>
    </lineage>
</organism>
<accession>A0A392S887</accession>
<sequence length="37" mass="3878">TTWQATGNPHTQSRGTGDMASDIAISAFLPIELGFAD</sequence>
<comment type="caution">
    <text evidence="1">The sequence shown here is derived from an EMBL/GenBank/DDBJ whole genome shotgun (WGS) entry which is preliminary data.</text>
</comment>
<dbReference type="Proteomes" id="UP000265520">
    <property type="component" value="Unassembled WGS sequence"/>
</dbReference>
<proteinExistence type="predicted"/>
<evidence type="ECO:0000313" key="2">
    <source>
        <dbReference type="Proteomes" id="UP000265520"/>
    </source>
</evidence>
<reference evidence="1 2" key="1">
    <citation type="journal article" date="2018" name="Front. Plant Sci.">
        <title>Red Clover (Trifolium pratense) and Zigzag Clover (T. medium) - A Picture of Genomic Similarities and Differences.</title>
        <authorList>
            <person name="Dluhosova J."/>
            <person name="Istvanek J."/>
            <person name="Nedelnik J."/>
            <person name="Repkova J."/>
        </authorList>
    </citation>
    <scope>NUCLEOTIDE SEQUENCE [LARGE SCALE GENOMIC DNA]</scope>
    <source>
        <strain evidence="2">cv. 10/8</strain>
        <tissue evidence="1">Leaf</tissue>
    </source>
</reference>
<protein>
    <submittedName>
        <fullName evidence="1">Uncharacterized protein</fullName>
    </submittedName>
</protein>
<keyword evidence="2" id="KW-1185">Reference proteome</keyword>
<name>A0A392S887_9FABA</name>